<name>A0A6B0S7F6_9CETA</name>
<dbReference type="AlphaFoldDB" id="A0A6B0S7F6"/>
<protein>
    <submittedName>
        <fullName evidence="2">Uncharacterized protein</fullName>
    </submittedName>
</protein>
<organism evidence="2 3">
    <name type="scientific">Bos mutus</name>
    <name type="common">wild yak</name>
    <dbReference type="NCBI Taxonomy" id="72004"/>
    <lineage>
        <taxon>Eukaryota</taxon>
        <taxon>Metazoa</taxon>
        <taxon>Chordata</taxon>
        <taxon>Craniata</taxon>
        <taxon>Vertebrata</taxon>
        <taxon>Euteleostomi</taxon>
        <taxon>Mammalia</taxon>
        <taxon>Eutheria</taxon>
        <taxon>Laurasiatheria</taxon>
        <taxon>Artiodactyla</taxon>
        <taxon>Ruminantia</taxon>
        <taxon>Pecora</taxon>
        <taxon>Bovidae</taxon>
        <taxon>Bovinae</taxon>
        <taxon>Bos</taxon>
    </lineage>
</organism>
<evidence type="ECO:0000313" key="3">
    <source>
        <dbReference type="Proteomes" id="UP000322234"/>
    </source>
</evidence>
<dbReference type="EMBL" id="VBQZ03000127">
    <property type="protein sequence ID" value="MXQ95123.1"/>
    <property type="molecule type" value="Genomic_DNA"/>
</dbReference>
<sequence length="143" mass="15614">MGIEGASSGSPAPVQTREQARGETTTRTLLLPMGFGGDPEGRAVEMPGRGVPQHGEESDSCKVTSAAEERKPGKVYVNDLNSVSSLQERLLLWQPRSFLKLAVYTLTRKGTPGAHDDRDAELLNNLMYTGTLEKPERVFDDLQ</sequence>
<dbReference type="Proteomes" id="UP000322234">
    <property type="component" value="Unassembled WGS sequence"/>
</dbReference>
<keyword evidence="3" id="KW-1185">Reference proteome</keyword>
<comment type="caution">
    <text evidence="2">The sequence shown here is derived from an EMBL/GenBank/DDBJ whole genome shotgun (WGS) entry which is preliminary data.</text>
</comment>
<evidence type="ECO:0000256" key="1">
    <source>
        <dbReference type="SAM" id="MobiDB-lite"/>
    </source>
</evidence>
<gene>
    <name evidence="2" type="ORF">E5288_WYG018557</name>
</gene>
<proteinExistence type="predicted"/>
<accession>A0A6B0S7F6</accession>
<evidence type="ECO:0000313" key="2">
    <source>
        <dbReference type="EMBL" id="MXQ95123.1"/>
    </source>
</evidence>
<feature type="region of interest" description="Disordered" evidence="1">
    <location>
        <begin position="1"/>
        <end position="67"/>
    </location>
</feature>
<reference evidence="2" key="1">
    <citation type="submission" date="2019-10" db="EMBL/GenBank/DDBJ databases">
        <title>The sequence and de novo assembly of the wild yak genome.</title>
        <authorList>
            <person name="Liu Y."/>
        </authorList>
    </citation>
    <scope>NUCLEOTIDE SEQUENCE [LARGE SCALE GENOMIC DNA]</scope>
    <source>
        <strain evidence="2">WY2019</strain>
    </source>
</reference>